<dbReference type="PANTHER" id="PTHR40083:SF1">
    <property type="entry name" value="UPF0122 PROTEIN YLXM"/>
    <property type="match status" value="1"/>
</dbReference>
<sequence>MINQDIQKTANLAELYDYYKNLLTEKQGHYFELYFFEDLTLQEIAEEFGVSRNAIYDSINKTSLLLNDLEKKLNLKSKNNKLKEILDKAKIDKISKADLIIELEKTL</sequence>
<gene>
    <name evidence="4" type="ORF">SCANT_v1c08200</name>
</gene>
<dbReference type="InterPro" id="IPR054831">
    <property type="entry name" value="UPF0122_fam_protein"/>
</dbReference>
<dbReference type="HAMAP" id="MF_00245">
    <property type="entry name" value="UPF0122"/>
    <property type="match status" value="1"/>
</dbReference>
<keyword evidence="5" id="KW-1185">Reference proteome</keyword>
<keyword evidence="4" id="KW-0238">DNA-binding</keyword>
<dbReference type="SUPFAM" id="SSF88659">
    <property type="entry name" value="Sigma3 and sigma4 domains of RNA polymerase sigma factors"/>
    <property type="match status" value="1"/>
</dbReference>
<dbReference type="STRING" id="362837.SCANT_v1c08200"/>
<comment type="similarity">
    <text evidence="1 3">Belongs to the UPF0122 family.</text>
</comment>
<dbReference type="PATRIC" id="fig|362837.3.peg.836"/>
<dbReference type="RefSeq" id="WP_053946476.1">
    <property type="nucleotide sequence ID" value="NZ_CP012622.1"/>
</dbReference>
<organism evidence="4 5">
    <name type="scientific">Spiroplasma cantharicola</name>
    <dbReference type="NCBI Taxonomy" id="362837"/>
    <lineage>
        <taxon>Bacteria</taxon>
        <taxon>Bacillati</taxon>
        <taxon>Mycoplasmatota</taxon>
        <taxon>Mollicutes</taxon>
        <taxon>Entomoplasmatales</taxon>
        <taxon>Spiroplasmataceae</taxon>
        <taxon>Spiroplasma</taxon>
    </lineage>
</organism>
<proteinExistence type="inferred from homology"/>
<dbReference type="OrthoDB" id="404035at2"/>
<dbReference type="InterPro" id="IPR007394">
    <property type="entry name" value="UPF0122"/>
</dbReference>
<accession>A0A0M5KH30</accession>
<evidence type="ECO:0000256" key="2">
    <source>
        <dbReference type="ARBA" id="ARBA00024764"/>
    </source>
</evidence>
<dbReference type="NCBIfam" id="NF045758">
    <property type="entry name" value="YlxM"/>
    <property type="match status" value="1"/>
</dbReference>
<dbReference type="Proteomes" id="UP000063919">
    <property type="component" value="Chromosome"/>
</dbReference>
<dbReference type="EMBL" id="CP012622">
    <property type="protein sequence ID" value="ALD66726.1"/>
    <property type="molecule type" value="Genomic_DNA"/>
</dbReference>
<name>A0A0M5KH30_9MOLU</name>
<dbReference type="InterPro" id="IPR013324">
    <property type="entry name" value="RNA_pol_sigma_r3/r4-like"/>
</dbReference>
<evidence type="ECO:0000313" key="4">
    <source>
        <dbReference type="EMBL" id="ALD66726.1"/>
    </source>
</evidence>
<dbReference type="GO" id="GO:0003677">
    <property type="term" value="F:DNA binding"/>
    <property type="evidence" value="ECO:0007669"/>
    <property type="project" value="UniProtKB-KW"/>
</dbReference>
<dbReference type="Gene3D" id="1.10.10.10">
    <property type="entry name" value="Winged helix-like DNA-binding domain superfamily/Winged helix DNA-binding domain"/>
    <property type="match status" value="1"/>
</dbReference>
<dbReference type="KEGG" id="scj:SCANT_v1c08200"/>
<evidence type="ECO:0000256" key="3">
    <source>
        <dbReference type="HAMAP-Rule" id="MF_00245"/>
    </source>
</evidence>
<dbReference type="PANTHER" id="PTHR40083">
    <property type="entry name" value="UPF0122 PROTEIN CBO2450/CLC_2298"/>
    <property type="match status" value="1"/>
</dbReference>
<evidence type="ECO:0000313" key="5">
    <source>
        <dbReference type="Proteomes" id="UP000063919"/>
    </source>
</evidence>
<comment type="function">
    <text evidence="2 3">Might take part in the signal recognition particle (SRP) pathway. This is inferred from the conservation of its genetic proximity to ftsY/ffh. May be a regulatory protein.</text>
</comment>
<dbReference type="InterPro" id="IPR036388">
    <property type="entry name" value="WH-like_DNA-bd_sf"/>
</dbReference>
<protein>
    <recommendedName>
        <fullName evidence="3">UPF0122 protein SCANT_v1c08200</fullName>
    </recommendedName>
</protein>
<evidence type="ECO:0000256" key="1">
    <source>
        <dbReference type="ARBA" id="ARBA00008720"/>
    </source>
</evidence>
<dbReference type="Pfam" id="PF04297">
    <property type="entry name" value="UPF0122"/>
    <property type="match status" value="1"/>
</dbReference>
<dbReference type="AlphaFoldDB" id="A0A0M5KH30"/>
<reference evidence="4 5" key="1">
    <citation type="journal article" date="2015" name="Genome Announc.">
        <title>Complete Genome Sequence of Spiroplasma cantharicola CC-1T (DSM 21588), a Bacterium Isolated from Soldier Beetle (Cantharis carolinus).</title>
        <authorList>
            <person name="Lo W.S."/>
            <person name="Liu P.Y."/>
            <person name="Kuo C.H."/>
        </authorList>
    </citation>
    <scope>NUCLEOTIDE SEQUENCE [LARGE SCALE GENOMIC DNA]</scope>
    <source>
        <strain evidence="4 5">CC-1</strain>
    </source>
</reference>